<keyword evidence="2" id="KW-0812">Transmembrane</keyword>
<evidence type="ECO:0000259" key="3">
    <source>
        <dbReference type="PROSITE" id="PS51144"/>
    </source>
</evidence>
<proteinExistence type="inferred from homology"/>
<protein>
    <recommendedName>
        <fullName evidence="3">Alpha-carbonic anhydrase domain-containing protein</fullName>
    </recommendedName>
</protein>
<feature type="transmembrane region" description="Helical" evidence="2">
    <location>
        <begin position="68"/>
        <end position="88"/>
    </location>
</feature>
<dbReference type="SMART" id="SM01057">
    <property type="entry name" value="Carb_anhydrase"/>
    <property type="match status" value="1"/>
</dbReference>
<accession>A0ABD1CY64</accession>
<gene>
    <name evidence="4" type="ORF">pipiens_013498</name>
</gene>
<evidence type="ECO:0000313" key="5">
    <source>
        <dbReference type="Proteomes" id="UP001562425"/>
    </source>
</evidence>
<dbReference type="EMBL" id="JBEHCU010008650">
    <property type="protein sequence ID" value="KAL1381393.1"/>
    <property type="molecule type" value="Genomic_DNA"/>
</dbReference>
<dbReference type="Pfam" id="PF00194">
    <property type="entry name" value="Carb_anhydrase"/>
    <property type="match status" value="1"/>
</dbReference>
<dbReference type="InterPro" id="IPR023561">
    <property type="entry name" value="Carbonic_anhydrase_a-class"/>
</dbReference>
<dbReference type="AlphaFoldDB" id="A0ABD1CY64"/>
<dbReference type="Proteomes" id="UP001562425">
    <property type="component" value="Unassembled WGS sequence"/>
</dbReference>
<dbReference type="InterPro" id="IPR036398">
    <property type="entry name" value="CA_dom_sf"/>
</dbReference>
<keyword evidence="2" id="KW-0472">Membrane</keyword>
<comment type="similarity">
    <text evidence="1">Belongs to the alpha-carbonic anhydrase family.</text>
</comment>
<evidence type="ECO:0000313" key="4">
    <source>
        <dbReference type="EMBL" id="KAL1381393.1"/>
    </source>
</evidence>
<reference evidence="4 5" key="1">
    <citation type="submission" date="2024-05" db="EMBL/GenBank/DDBJ databases">
        <title>Culex pipiens pipiens assembly and annotation.</title>
        <authorList>
            <person name="Alout H."/>
            <person name="Durand T."/>
        </authorList>
    </citation>
    <scope>NUCLEOTIDE SEQUENCE [LARGE SCALE GENOMIC DNA]</scope>
    <source>
        <strain evidence="4">HA-2024</strain>
        <tissue evidence="4">Whole body</tissue>
    </source>
</reference>
<keyword evidence="2" id="KW-1133">Transmembrane helix</keyword>
<dbReference type="CDD" id="cd00326">
    <property type="entry name" value="alpha_CA"/>
    <property type="match status" value="1"/>
</dbReference>
<dbReference type="Gene3D" id="3.10.200.10">
    <property type="entry name" value="Alpha carbonic anhydrase"/>
    <property type="match status" value="1"/>
</dbReference>
<evidence type="ECO:0000256" key="2">
    <source>
        <dbReference type="SAM" id="Phobius"/>
    </source>
</evidence>
<dbReference type="PROSITE" id="PS51144">
    <property type="entry name" value="ALPHA_CA_2"/>
    <property type="match status" value="1"/>
</dbReference>
<evidence type="ECO:0000256" key="1">
    <source>
        <dbReference type="ARBA" id="ARBA00010718"/>
    </source>
</evidence>
<dbReference type="PANTHER" id="PTHR18952:SF137">
    <property type="entry name" value="CARBONIC ANHYDRASE"/>
    <property type="match status" value="1"/>
</dbReference>
<dbReference type="SUPFAM" id="SSF51069">
    <property type="entry name" value="Carbonic anhydrase"/>
    <property type="match status" value="1"/>
</dbReference>
<name>A0ABD1CY64_CULPP</name>
<feature type="domain" description="Alpha-carbonic anhydrase" evidence="3">
    <location>
        <begin position="90"/>
        <end position="352"/>
    </location>
</feature>
<comment type="caution">
    <text evidence="4">The sequence shown here is derived from an EMBL/GenBank/DDBJ whole genome shotgun (WGS) entry which is preliminary data.</text>
</comment>
<dbReference type="InterPro" id="IPR001148">
    <property type="entry name" value="CA_dom"/>
</dbReference>
<keyword evidence="5" id="KW-1185">Reference proteome</keyword>
<organism evidence="4 5">
    <name type="scientific">Culex pipiens pipiens</name>
    <name type="common">Northern house mosquito</name>
    <dbReference type="NCBI Taxonomy" id="38569"/>
    <lineage>
        <taxon>Eukaryota</taxon>
        <taxon>Metazoa</taxon>
        <taxon>Ecdysozoa</taxon>
        <taxon>Arthropoda</taxon>
        <taxon>Hexapoda</taxon>
        <taxon>Insecta</taxon>
        <taxon>Pterygota</taxon>
        <taxon>Neoptera</taxon>
        <taxon>Endopterygota</taxon>
        <taxon>Diptera</taxon>
        <taxon>Nematocera</taxon>
        <taxon>Culicoidea</taxon>
        <taxon>Culicidae</taxon>
        <taxon>Culicinae</taxon>
        <taxon>Culicini</taxon>
        <taxon>Culex</taxon>
        <taxon>Culex</taxon>
    </lineage>
</organism>
<dbReference type="PANTHER" id="PTHR18952">
    <property type="entry name" value="CARBONIC ANHYDRASE"/>
    <property type="match status" value="1"/>
</dbReference>
<sequence length="376" mass="43002">MWLLATLEARFFKFSKNHKYCTGANWKELSLDEGSDCYDQFQLIRGGIENTGPQGFRMKRFAAEVARMAWVILAVLVVVQVATVSGAGHHRFGYTKPEQRRWSKSHESCAGKHQSPIAISSGRAISLNIPAIEFVGYNNLLPGPITMHNNGHSVSFSIPKTDPSKGRHPYIFGGKMENEYELEGLHFHWGDKNNRGAEHVLNDVRYPMEMHIIHRNKKYKNVAEALGYSDGLTVLGFFYQVVEQESSEIGYLLRSFPLIEEYDQKATLNFTFTLNSLLGQLDRTRFYTYKGSLTTPPCSEAVTWVLFPDLLTISLTQIRRFRVLDTGMHGSPMVDNYRALQPIGNRRVFVRKVNSRNTAIDVVRNEIDHTKWDWTF</sequence>